<gene>
    <name evidence="5" type="ORF">F506_16470</name>
</gene>
<dbReference type="RefSeq" id="WP_053199196.1">
    <property type="nucleotide sequence ID" value="NZ_CP011409.1"/>
</dbReference>
<feature type="domain" description="AB hydrolase-1" evidence="4">
    <location>
        <begin position="60"/>
        <end position="193"/>
    </location>
</feature>
<evidence type="ECO:0000313" key="5">
    <source>
        <dbReference type="EMBL" id="AKZ64044.1"/>
    </source>
</evidence>
<keyword evidence="6" id="KW-1185">Reference proteome</keyword>
<dbReference type="PANTHER" id="PTHR10272">
    <property type="entry name" value="PLATELET-ACTIVATING FACTOR ACETYLHYDROLASE"/>
    <property type="match status" value="1"/>
</dbReference>
<proteinExistence type="predicted"/>
<accession>A0ABN4HZC0</accession>
<evidence type="ECO:0000256" key="2">
    <source>
        <dbReference type="ARBA" id="ARBA00022963"/>
    </source>
</evidence>
<organism evidence="5 6">
    <name type="scientific">Herbaspirillum hiltneri N3</name>
    <dbReference type="NCBI Taxonomy" id="1262470"/>
    <lineage>
        <taxon>Bacteria</taxon>
        <taxon>Pseudomonadati</taxon>
        <taxon>Pseudomonadota</taxon>
        <taxon>Betaproteobacteria</taxon>
        <taxon>Burkholderiales</taxon>
        <taxon>Oxalobacteraceae</taxon>
        <taxon>Herbaspirillum</taxon>
    </lineage>
</organism>
<dbReference type="SUPFAM" id="SSF53474">
    <property type="entry name" value="alpha/beta-Hydrolases"/>
    <property type="match status" value="1"/>
</dbReference>
<evidence type="ECO:0000313" key="6">
    <source>
        <dbReference type="Proteomes" id="UP000063429"/>
    </source>
</evidence>
<keyword evidence="3" id="KW-0443">Lipid metabolism</keyword>
<dbReference type="PANTHER" id="PTHR10272:SF0">
    <property type="entry name" value="PLATELET-ACTIVATING FACTOR ACETYLHYDROLASE"/>
    <property type="match status" value="1"/>
</dbReference>
<dbReference type="InterPro" id="IPR016986">
    <property type="entry name" value="UCP031982_abhydr"/>
</dbReference>
<reference evidence="6" key="1">
    <citation type="journal article" date="2015" name="Genome Announc.">
        <title>Complete Genome Sequence of Herbaspirillum hiltneri N3 (DSM 17495), Isolated from Surface-Sterilized Wheat Roots.</title>
        <authorList>
            <person name="Guizelini D."/>
            <person name="Saizaki P.M."/>
            <person name="Coimbra N.A."/>
            <person name="Weiss V.A."/>
            <person name="Faoro H."/>
            <person name="Sfeir M.Z."/>
            <person name="Baura V.A."/>
            <person name="Monteiro R.A."/>
            <person name="Chubatsu L.S."/>
            <person name="Souza E.M."/>
            <person name="Cruz L.M."/>
            <person name="Pedrosa F.O."/>
            <person name="Raittz R.T."/>
            <person name="Marchaukoski J.N."/>
            <person name="Steffens M.B."/>
        </authorList>
    </citation>
    <scope>NUCLEOTIDE SEQUENCE [LARGE SCALE GENOMIC DNA]</scope>
    <source>
        <strain evidence="6">N3</strain>
    </source>
</reference>
<evidence type="ECO:0000256" key="1">
    <source>
        <dbReference type="ARBA" id="ARBA00022801"/>
    </source>
</evidence>
<dbReference type="Proteomes" id="UP000063429">
    <property type="component" value="Chromosome"/>
</dbReference>
<sequence>MNSGIRTLHIPDPDPERGASAPCVVQYPTLAAAVQTTIGPYVFDAAPDAPIAPGRFPVCVVSHGGGGSHLLYRSIAGHLAANGYIVVSPEHAGDNRNDRQLSNTDAAAIGRPGQTSRALDAVLADAFFQAAADADRIAMLGHSMGGYTALALVGGHPWSRSGAALPVVADARVRAAVLLAPATDWFMAPGALDDVHVPLLALAGEHDPITPVQSIRKVLSQLPASTPLEFSVVPGAGHFSFLTPFPEAMQRPNFPPSQDPPGFDREQFHRELPETVRVFLARTLGTS</sequence>
<dbReference type="GO" id="GO:0016787">
    <property type="term" value="F:hydrolase activity"/>
    <property type="evidence" value="ECO:0007669"/>
    <property type="project" value="UniProtKB-KW"/>
</dbReference>
<protein>
    <submittedName>
        <fullName evidence="5">Alpha/beta hydrolase family protein</fullName>
    </submittedName>
</protein>
<dbReference type="InterPro" id="IPR000073">
    <property type="entry name" value="AB_hydrolase_1"/>
</dbReference>
<dbReference type="Pfam" id="PF00561">
    <property type="entry name" value="Abhydrolase_1"/>
    <property type="match status" value="1"/>
</dbReference>
<dbReference type="EMBL" id="CP011409">
    <property type="protein sequence ID" value="AKZ64044.1"/>
    <property type="molecule type" value="Genomic_DNA"/>
</dbReference>
<dbReference type="PIRSF" id="PIRSF031982">
    <property type="entry name" value="UCP031982_abhydr"/>
    <property type="match status" value="1"/>
</dbReference>
<evidence type="ECO:0000256" key="3">
    <source>
        <dbReference type="ARBA" id="ARBA00023098"/>
    </source>
</evidence>
<dbReference type="Gene3D" id="3.40.50.1820">
    <property type="entry name" value="alpha/beta hydrolase"/>
    <property type="match status" value="1"/>
</dbReference>
<dbReference type="InterPro" id="IPR029058">
    <property type="entry name" value="AB_hydrolase_fold"/>
</dbReference>
<name>A0ABN4HZC0_9BURK</name>
<evidence type="ECO:0000259" key="4">
    <source>
        <dbReference type="Pfam" id="PF00561"/>
    </source>
</evidence>
<keyword evidence="2" id="KW-0442">Lipid degradation</keyword>
<keyword evidence="1 5" id="KW-0378">Hydrolase</keyword>